<keyword evidence="3" id="KW-0808">Transferase</keyword>
<keyword evidence="7" id="KW-0411">Iron-sulfur</keyword>
<dbReference type="PIRSF" id="PIRSF005572">
    <property type="entry name" value="NifS"/>
    <property type="match status" value="1"/>
</dbReference>
<dbReference type="KEGG" id="aqg:HRU87_02540"/>
<keyword evidence="4" id="KW-0479">Metal-binding</keyword>
<evidence type="ECO:0000256" key="6">
    <source>
        <dbReference type="ARBA" id="ARBA00023004"/>
    </source>
</evidence>
<organism evidence="10 11">
    <name type="scientific">Aquiluna borgnonia</name>
    <dbReference type="NCBI Taxonomy" id="2499157"/>
    <lineage>
        <taxon>Bacteria</taxon>
        <taxon>Bacillati</taxon>
        <taxon>Actinomycetota</taxon>
        <taxon>Actinomycetes</taxon>
        <taxon>Micrococcales</taxon>
        <taxon>Microbacteriaceae</taxon>
        <taxon>Luna cluster</taxon>
        <taxon>Luna-1 subcluster</taxon>
        <taxon>Aquiluna</taxon>
    </lineage>
</organism>
<evidence type="ECO:0000313" key="10">
    <source>
        <dbReference type="EMBL" id="QKJ25097.1"/>
    </source>
</evidence>
<dbReference type="Gene3D" id="3.90.1150.10">
    <property type="entry name" value="Aspartate Aminotransferase, domain 1"/>
    <property type="match status" value="1"/>
</dbReference>
<dbReference type="GO" id="GO:0005840">
    <property type="term" value="C:ribosome"/>
    <property type="evidence" value="ECO:0007669"/>
    <property type="project" value="InterPro"/>
</dbReference>
<evidence type="ECO:0000259" key="9">
    <source>
        <dbReference type="Pfam" id="PF00266"/>
    </source>
</evidence>
<dbReference type="GO" id="GO:0031071">
    <property type="term" value="F:cysteine desulfurase activity"/>
    <property type="evidence" value="ECO:0007669"/>
    <property type="project" value="UniProtKB-EC"/>
</dbReference>
<keyword evidence="11" id="KW-1185">Reference proteome</keyword>
<comment type="similarity">
    <text evidence="2">Belongs to the class-V pyridoxal-phosphate-dependent aminotransferase family. NifS/IscS subfamily.</text>
</comment>
<proteinExistence type="inferred from homology"/>
<evidence type="ECO:0000256" key="4">
    <source>
        <dbReference type="ARBA" id="ARBA00022723"/>
    </source>
</evidence>
<evidence type="ECO:0000256" key="8">
    <source>
        <dbReference type="ARBA" id="ARBA00050776"/>
    </source>
</evidence>
<dbReference type="SUPFAM" id="SSF53383">
    <property type="entry name" value="PLP-dependent transferases"/>
    <property type="match status" value="1"/>
</dbReference>
<evidence type="ECO:0000313" key="11">
    <source>
        <dbReference type="Proteomes" id="UP000501003"/>
    </source>
</evidence>
<dbReference type="InterPro" id="IPR018130">
    <property type="entry name" value="Ribosomal_uS2_CS"/>
</dbReference>
<dbReference type="PANTHER" id="PTHR11601">
    <property type="entry name" value="CYSTEINE DESULFURYLASE FAMILY MEMBER"/>
    <property type="match status" value="1"/>
</dbReference>
<protein>
    <submittedName>
        <fullName evidence="10">Cysteine desulfurase</fullName>
    </submittedName>
</protein>
<dbReference type="Pfam" id="PF00266">
    <property type="entry name" value="Aminotran_5"/>
    <property type="match status" value="1"/>
</dbReference>
<dbReference type="GO" id="GO:0006412">
    <property type="term" value="P:translation"/>
    <property type="evidence" value="ECO:0007669"/>
    <property type="project" value="InterPro"/>
</dbReference>
<evidence type="ECO:0000256" key="1">
    <source>
        <dbReference type="ARBA" id="ARBA00001933"/>
    </source>
</evidence>
<comment type="catalytic activity">
    <reaction evidence="8">
        <text>(sulfur carrier)-H + L-cysteine = (sulfur carrier)-SH + L-alanine</text>
        <dbReference type="Rhea" id="RHEA:43892"/>
        <dbReference type="Rhea" id="RHEA-COMP:14737"/>
        <dbReference type="Rhea" id="RHEA-COMP:14739"/>
        <dbReference type="ChEBI" id="CHEBI:29917"/>
        <dbReference type="ChEBI" id="CHEBI:35235"/>
        <dbReference type="ChEBI" id="CHEBI:57972"/>
        <dbReference type="ChEBI" id="CHEBI:64428"/>
        <dbReference type="EC" id="2.8.1.7"/>
    </reaction>
</comment>
<accession>A0A7D4UAL6</accession>
<dbReference type="GO" id="GO:0046872">
    <property type="term" value="F:metal ion binding"/>
    <property type="evidence" value="ECO:0007669"/>
    <property type="project" value="UniProtKB-KW"/>
</dbReference>
<dbReference type="Proteomes" id="UP000501003">
    <property type="component" value="Chromosome"/>
</dbReference>
<dbReference type="InterPro" id="IPR015422">
    <property type="entry name" value="PyrdxlP-dep_Trfase_small"/>
</dbReference>
<dbReference type="EMBL" id="CP054056">
    <property type="protein sequence ID" value="QKJ25097.1"/>
    <property type="molecule type" value="Genomic_DNA"/>
</dbReference>
<keyword evidence="5" id="KW-0663">Pyridoxal phosphate</keyword>
<evidence type="ECO:0000256" key="2">
    <source>
        <dbReference type="ARBA" id="ARBA00006490"/>
    </source>
</evidence>
<dbReference type="Gene3D" id="3.40.640.10">
    <property type="entry name" value="Type I PLP-dependent aspartate aminotransferase-like (Major domain)"/>
    <property type="match status" value="1"/>
</dbReference>
<dbReference type="PROSITE" id="PS00962">
    <property type="entry name" value="RIBOSOMAL_S2_1"/>
    <property type="match status" value="1"/>
</dbReference>
<dbReference type="RefSeq" id="WP_173493394.1">
    <property type="nucleotide sequence ID" value="NZ_CP054056.1"/>
</dbReference>
<sequence>MSVYLDHAATTPVRPESLNAYLEAQSHFGNPSSVHAQGRQTREILEQAREVLAEAVGCHRSEVIFTSGGTESDNQLIKGLYWSRQDRPRKYILSALTEHHALLDPIHWLEKHEGAQPVWLTVDKTGQPDFAQFQQLIEELGDEIALVSLMWVNNETGALIDLQKFSALAGQRNIPVHSDAVATFGHLPFKFSETGLTAMSISGHKLGAPIGIGASIIARSAKPVSLIHGGGQERGLRSGTMNYPLAMAFAQAASAAVSDQVEREHRLGAMRDRLERELLKTIPAVSKTISGPRIEHTASFLFPGAQSDSLLFLLDQKGLCVSAGSACQAGVLGASHVLLAMGYSEAEASSVLRISLGHSTTEADVDTFLGVIEEVYSTALRAGLNR</sequence>
<name>A0A7D4UAL6_9MICO</name>
<dbReference type="GO" id="GO:0051536">
    <property type="term" value="F:iron-sulfur cluster binding"/>
    <property type="evidence" value="ECO:0007669"/>
    <property type="project" value="UniProtKB-KW"/>
</dbReference>
<dbReference type="AlphaFoldDB" id="A0A7D4UAL6"/>
<evidence type="ECO:0000256" key="7">
    <source>
        <dbReference type="ARBA" id="ARBA00023014"/>
    </source>
</evidence>
<dbReference type="Gene3D" id="1.10.260.50">
    <property type="match status" value="1"/>
</dbReference>
<evidence type="ECO:0000256" key="5">
    <source>
        <dbReference type="ARBA" id="ARBA00022898"/>
    </source>
</evidence>
<reference evidence="10 11" key="1">
    <citation type="submission" date="2020-05" db="EMBL/GenBank/DDBJ databases">
        <title>Aquirufa sp. strain 15G-AUS-rot a new Aquirufa species.</title>
        <authorList>
            <person name="Pitt A."/>
            <person name="Hahn M.W."/>
        </authorList>
    </citation>
    <scope>NUCLEOTIDE SEQUENCE [LARGE SCALE GENOMIC DNA]</scope>
    <source>
        <strain evidence="10 11">15G-AUS-rot</strain>
    </source>
</reference>
<feature type="domain" description="Aminotransferase class V" evidence="9">
    <location>
        <begin position="3"/>
        <end position="368"/>
    </location>
</feature>
<dbReference type="PANTHER" id="PTHR11601:SF34">
    <property type="entry name" value="CYSTEINE DESULFURASE"/>
    <property type="match status" value="1"/>
</dbReference>
<comment type="cofactor">
    <cofactor evidence="1">
        <name>pyridoxal 5'-phosphate</name>
        <dbReference type="ChEBI" id="CHEBI:597326"/>
    </cofactor>
</comment>
<dbReference type="GO" id="GO:0003735">
    <property type="term" value="F:structural constituent of ribosome"/>
    <property type="evidence" value="ECO:0007669"/>
    <property type="project" value="InterPro"/>
</dbReference>
<dbReference type="InterPro" id="IPR000192">
    <property type="entry name" value="Aminotrans_V_dom"/>
</dbReference>
<gene>
    <name evidence="10" type="ORF">HRU87_02540</name>
</gene>
<evidence type="ECO:0000256" key="3">
    <source>
        <dbReference type="ARBA" id="ARBA00022679"/>
    </source>
</evidence>
<dbReference type="InterPro" id="IPR016454">
    <property type="entry name" value="Cysteine_dSase"/>
</dbReference>
<dbReference type="InterPro" id="IPR015424">
    <property type="entry name" value="PyrdxlP-dep_Trfase"/>
</dbReference>
<dbReference type="InterPro" id="IPR015421">
    <property type="entry name" value="PyrdxlP-dep_Trfase_major"/>
</dbReference>
<keyword evidence="6" id="KW-0408">Iron</keyword>